<feature type="domain" description="Amidohydrolase-related" evidence="13">
    <location>
        <begin position="54"/>
        <end position="379"/>
    </location>
</feature>
<dbReference type="GO" id="GO:0008448">
    <property type="term" value="F:N-acetylglucosamine-6-phosphate deacetylase activity"/>
    <property type="evidence" value="ECO:0007669"/>
    <property type="project" value="UniProtKB-EC"/>
</dbReference>
<dbReference type="FunFam" id="3.20.20.140:FF:000004">
    <property type="entry name" value="N-acetylglucosamine-6-phosphate deacetylase"/>
    <property type="match status" value="1"/>
</dbReference>
<dbReference type="eggNOG" id="COG1820">
    <property type="taxonomic scope" value="Bacteria"/>
</dbReference>
<evidence type="ECO:0000256" key="11">
    <source>
        <dbReference type="PIRSR" id="PIRSR038994-2"/>
    </source>
</evidence>
<evidence type="ECO:0000313" key="15">
    <source>
        <dbReference type="Proteomes" id="UP000030832"/>
    </source>
</evidence>
<evidence type="ECO:0000256" key="4">
    <source>
        <dbReference type="ARBA" id="ARBA00022723"/>
    </source>
</evidence>
<keyword evidence="6 9" id="KW-0119">Carbohydrate metabolism</keyword>
<protein>
    <recommendedName>
        <fullName evidence="3">N-acetylglucosamine-6-phosphate deacetylase</fullName>
        <ecNumber evidence="2">3.5.1.25</ecNumber>
    </recommendedName>
</protein>
<dbReference type="PANTHER" id="PTHR11113">
    <property type="entry name" value="N-ACETYLGLUCOSAMINE-6-PHOSPHATE DEACETYLASE"/>
    <property type="match status" value="1"/>
</dbReference>
<dbReference type="InterPro" id="IPR032466">
    <property type="entry name" value="Metal_Hydrolase"/>
</dbReference>
<keyword evidence="15" id="KW-1185">Reference proteome</keyword>
<feature type="active site" description="Proton donor/acceptor" evidence="10">
    <location>
        <position position="275"/>
    </location>
</feature>
<name>A0A0B0ICR5_9BACI</name>
<sequence>MLLINVDVYTETSIIKQGYIQINGTKIGAIGAVSDLDLSTYHDKVLDGAGLKAIPGFIDGHIHGANGADVMDATPEALATMAQALPREGTTSFLATTITQSEENIDQALINVNQFQDSPKGAELLGVHLEGPFIEKNKAGAQPKEHVKKPSIELFSKWQELSGNQIKTVTLAPEKDDGYALITYLLNQGINVSVAHTDAGIGVMKDVVRLGVNQVTHLCNAMTGVHHRDIGVVGAALLLEELKGEVIIDGIHVSPEMVQLIYKNMGASRLMLITDSIRAKGLAPGTYDLGGQEVAVDDYKATLPDGTLAGSVLKMIDGVKNLCTFTDATLQDCIYMASMNPAKQLKVDDRKGSLTVGKDADLLLVDGELNIAHTFCRGEMAYCRGGEFA</sequence>
<dbReference type="PANTHER" id="PTHR11113:SF14">
    <property type="entry name" value="N-ACETYLGLUCOSAMINE-6-PHOSPHATE DEACETYLASE"/>
    <property type="match status" value="1"/>
</dbReference>
<dbReference type="AlphaFoldDB" id="A0A0B0ICR5"/>
<proteinExistence type="inferred from homology"/>
<evidence type="ECO:0000313" key="14">
    <source>
        <dbReference type="EMBL" id="KHF38687.1"/>
    </source>
</evidence>
<evidence type="ECO:0000256" key="9">
    <source>
        <dbReference type="PIRNR" id="PIRNR038994"/>
    </source>
</evidence>
<dbReference type="PIRSF" id="PIRSF038994">
    <property type="entry name" value="NagA"/>
    <property type="match status" value="1"/>
</dbReference>
<evidence type="ECO:0000259" key="13">
    <source>
        <dbReference type="Pfam" id="PF01979"/>
    </source>
</evidence>
<dbReference type="EMBL" id="JRJU01000032">
    <property type="protein sequence ID" value="KHF38687.1"/>
    <property type="molecule type" value="Genomic_DNA"/>
</dbReference>
<dbReference type="GO" id="GO:0006046">
    <property type="term" value="P:N-acetylglucosamine catabolic process"/>
    <property type="evidence" value="ECO:0007669"/>
    <property type="project" value="TreeGrafter"/>
</dbReference>
<comment type="catalytic activity">
    <reaction evidence="7">
        <text>N-acetyl-D-glucosamine 6-phosphate + H2O = D-glucosamine 6-phosphate + acetate</text>
        <dbReference type="Rhea" id="RHEA:22936"/>
        <dbReference type="ChEBI" id="CHEBI:15377"/>
        <dbReference type="ChEBI" id="CHEBI:30089"/>
        <dbReference type="ChEBI" id="CHEBI:57513"/>
        <dbReference type="ChEBI" id="CHEBI:58725"/>
        <dbReference type="EC" id="3.5.1.25"/>
    </reaction>
</comment>
<evidence type="ECO:0000256" key="12">
    <source>
        <dbReference type="PIRSR" id="PIRSR038994-3"/>
    </source>
</evidence>
<evidence type="ECO:0000256" key="1">
    <source>
        <dbReference type="ARBA" id="ARBA00010716"/>
    </source>
</evidence>
<feature type="binding site" evidence="11">
    <location>
        <begin position="220"/>
        <end position="221"/>
    </location>
    <ligand>
        <name>substrate</name>
    </ligand>
</feature>
<comment type="similarity">
    <text evidence="1 9">Belongs to the metallo-dependent hydrolases superfamily. NagA family.</text>
</comment>
<comment type="cofactor">
    <cofactor evidence="12">
        <name>a divalent metal cation</name>
        <dbReference type="ChEBI" id="CHEBI:60240"/>
    </cofactor>
    <text evidence="12">Binds 1 divalent metal cation per subunit.</text>
</comment>
<feature type="binding site" evidence="12">
    <location>
        <position position="217"/>
    </location>
    <ligand>
        <name>Zn(2+)</name>
        <dbReference type="ChEBI" id="CHEBI:29105"/>
    </ligand>
</feature>
<dbReference type="Gene3D" id="3.20.20.140">
    <property type="entry name" value="Metal-dependent hydrolases"/>
    <property type="match status" value="1"/>
</dbReference>
<dbReference type="Pfam" id="PF01979">
    <property type="entry name" value="Amidohydro_1"/>
    <property type="match status" value="1"/>
</dbReference>
<dbReference type="SUPFAM" id="SSF51338">
    <property type="entry name" value="Composite domain of metallo-dependent hydrolases"/>
    <property type="match status" value="1"/>
</dbReference>
<dbReference type="Gene3D" id="2.30.40.10">
    <property type="entry name" value="Urease, subunit C, domain 1"/>
    <property type="match status" value="1"/>
</dbReference>
<evidence type="ECO:0000256" key="2">
    <source>
        <dbReference type="ARBA" id="ARBA00011899"/>
    </source>
</evidence>
<feature type="binding site" evidence="11">
    <location>
        <begin position="308"/>
        <end position="310"/>
    </location>
    <ligand>
        <name>substrate</name>
    </ligand>
</feature>
<evidence type="ECO:0000256" key="8">
    <source>
        <dbReference type="ARBA" id="ARBA00060590"/>
    </source>
</evidence>
<reference evidence="14 15" key="1">
    <citation type="submission" date="2014-09" db="EMBL/GenBank/DDBJ databases">
        <title>Genome sequencing and annotation of Bacillus Okhensis strain Kh10-101T.</title>
        <authorList>
            <person name="Prakash J.S."/>
        </authorList>
    </citation>
    <scope>NUCLEOTIDE SEQUENCE [LARGE SCALE GENOMIC DNA]</scope>
    <source>
        <strain evidence="15">Kh10-101T</strain>
    </source>
</reference>
<gene>
    <name evidence="14" type="ORF">LQ50_19620</name>
</gene>
<evidence type="ECO:0000256" key="5">
    <source>
        <dbReference type="ARBA" id="ARBA00022801"/>
    </source>
</evidence>
<organism evidence="14 15">
    <name type="scientific">Halalkalibacter okhensis</name>
    <dbReference type="NCBI Taxonomy" id="333138"/>
    <lineage>
        <taxon>Bacteria</taxon>
        <taxon>Bacillati</taxon>
        <taxon>Bacillota</taxon>
        <taxon>Bacilli</taxon>
        <taxon>Bacillales</taxon>
        <taxon>Bacillaceae</taxon>
        <taxon>Halalkalibacter</taxon>
    </lineage>
</organism>
<dbReference type="InterPro" id="IPR003764">
    <property type="entry name" value="GlcNAc_6-P_deAcase"/>
</dbReference>
<keyword evidence="4 12" id="KW-0479">Metal-binding</keyword>
<dbReference type="SUPFAM" id="SSF51556">
    <property type="entry name" value="Metallo-dependent hydrolases"/>
    <property type="match status" value="1"/>
</dbReference>
<dbReference type="InterPro" id="IPR006680">
    <property type="entry name" value="Amidohydro-rel"/>
</dbReference>
<evidence type="ECO:0000256" key="6">
    <source>
        <dbReference type="ARBA" id="ARBA00023277"/>
    </source>
</evidence>
<feature type="binding site" evidence="11">
    <location>
        <position position="141"/>
    </location>
    <ligand>
        <name>substrate</name>
    </ligand>
</feature>
<dbReference type="OrthoDB" id="9776488at2"/>
<comment type="caution">
    <text evidence="14">The sequence shown here is derived from an EMBL/GenBank/DDBJ whole genome shotgun (WGS) entry which is preliminary data.</text>
</comment>
<dbReference type="RefSeq" id="WP_034632050.1">
    <property type="nucleotide sequence ID" value="NZ_JRJU01000032.1"/>
</dbReference>
<comment type="pathway">
    <text evidence="8">Amino-sugar metabolism; N-acetylneuraminate degradation; D-fructose 6-phosphate from N-acetylneuraminate: step 4/5.</text>
</comment>
<evidence type="ECO:0000256" key="10">
    <source>
        <dbReference type="PIRSR" id="PIRSR038994-1"/>
    </source>
</evidence>
<evidence type="ECO:0000256" key="7">
    <source>
        <dbReference type="ARBA" id="ARBA00047647"/>
    </source>
</evidence>
<feature type="binding site" evidence="11">
    <location>
        <position position="252"/>
    </location>
    <ligand>
        <name>substrate</name>
    </ligand>
</feature>
<feature type="binding site" evidence="11">
    <location>
        <position position="228"/>
    </location>
    <ligand>
        <name>substrate</name>
    </ligand>
</feature>
<dbReference type="NCBIfam" id="TIGR00221">
    <property type="entry name" value="nagA"/>
    <property type="match status" value="1"/>
</dbReference>
<dbReference type="STRING" id="333138.LQ50_19620"/>
<dbReference type="EC" id="3.5.1.25" evidence="2"/>
<dbReference type="InterPro" id="IPR011059">
    <property type="entry name" value="Metal-dep_hydrolase_composite"/>
</dbReference>
<dbReference type="CDD" id="cd00854">
    <property type="entry name" value="NagA"/>
    <property type="match status" value="1"/>
</dbReference>
<keyword evidence="5 9" id="KW-0378">Hydrolase</keyword>
<accession>A0A0B0ICR5</accession>
<evidence type="ECO:0000256" key="3">
    <source>
        <dbReference type="ARBA" id="ARBA00018029"/>
    </source>
</evidence>
<feature type="binding site" evidence="12">
    <location>
        <position position="196"/>
    </location>
    <ligand>
        <name>Zn(2+)</name>
        <dbReference type="ChEBI" id="CHEBI:29105"/>
    </ligand>
</feature>
<dbReference type="GO" id="GO:0046872">
    <property type="term" value="F:metal ion binding"/>
    <property type="evidence" value="ECO:0007669"/>
    <property type="project" value="UniProtKB-KW"/>
</dbReference>
<dbReference type="Proteomes" id="UP000030832">
    <property type="component" value="Unassembled WGS sequence"/>
</dbReference>
<feature type="binding site" evidence="12">
    <location>
        <position position="130"/>
    </location>
    <ligand>
        <name>Zn(2+)</name>
        <dbReference type="ChEBI" id="CHEBI:29105"/>
    </ligand>
</feature>